<dbReference type="PANTHER" id="PTHR13812">
    <property type="entry name" value="KETIMINE REDUCTASE MU-CRYSTALLIN"/>
    <property type="match status" value="1"/>
</dbReference>
<keyword evidence="3" id="KW-1185">Reference proteome</keyword>
<dbReference type="InterPro" id="IPR023401">
    <property type="entry name" value="ODC_N"/>
</dbReference>
<dbReference type="Pfam" id="PF02423">
    <property type="entry name" value="OCD_Mu_crystall"/>
    <property type="match status" value="1"/>
</dbReference>
<gene>
    <name evidence="2" type="ORF">H4281_28515</name>
</gene>
<dbReference type="Gene3D" id="3.40.50.720">
    <property type="entry name" value="NAD(P)-binding Rossmann-like Domain"/>
    <property type="match status" value="1"/>
</dbReference>
<dbReference type="AlphaFoldDB" id="A0A7W3ZDK5"/>
<dbReference type="FunFam" id="3.40.50.720:FF:000311">
    <property type="entry name" value="Ornithine cyclodeaminase"/>
    <property type="match status" value="1"/>
</dbReference>
<comment type="similarity">
    <text evidence="1">Belongs to the ornithine cyclodeaminase/mu-crystallin family.</text>
</comment>
<dbReference type="Proteomes" id="UP000526734">
    <property type="component" value="Unassembled WGS sequence"/>
</dbReference>
<organism evidence="2 3">
    <name type="scientific">Amycolatopsis dendrobii</name>
    <dbReference type="NCBI Taxonomy" id="2760662"/>
    <lineage>
        <taxon>Bacteria</taxon>
        <taxon>Bacillati</taxon>
        <taxon>Actinomycetota</taxon>
        <taxon>Actinomycetes</taxon>
        <taxon>Pseudonocardiales</taxon>
        <taxon>Pseudonocardiaceae</taxon>
        <taxon>Amycolatopsis</taxon>
    </lineage>
</organism>
<dbReference type="InterPro" id="IPR036291">
    <property type="entry name" value="NAD(P)-bd_dom_sf"/>
</dbReference>
<proteinExistence type="inferred from homology"/>
<reference evidence="2 3" key="1">
    <citation type="submission" date="2020-08" db="EMBL/GenBank/DDBJ databases">
        <title>Amycolatopsis sp. nov. DR6-1 isolated from Dendrobium heterocarpum.</title>
        <authorList>
            <person name="Tedsree N."/>
            <person name="Kuncharoen N."/>
            <person name="Likhitwitayawuid K."/>
            <person name="Tanasupawat S."/>
        </authorList>
    </citation>
    <scope>NUCLEOTIDE SEQUENCE [LARGE SCALE GENOMIC DNA]</scope>
    <source>
        <strain evidence="2 3">DR6-1</strain>
    </source>
</reference>
<dbReference type="GO" id="GO:0019752">
    <property type="term" value="P:carboxylic acid metabolic process"/>
    <property type="evidence" value="ECO:0007669"/>
    <property type="project" value="UniProtKB-ARBA"/>
</dbReference>
<dbReference type="Gene3D" id="3.30.1780.10">
    <property type="entry name" value="ornithine cyclodeaminase, domain 1"/>
    <property type="match status" value="1"/>
</dbReference>
<dbReference type="GO" id="GO:0016491">
    <property type="term" value="F:oxidoreductase activity"/>
    <property type="evidence" value="ECO:0007669"/>
    <property type="project" value="UniProtKB-ARBA"/>
</dbReference>
<name>A0A7W3ZDK5_9PSEU</name>
<dbReference type="PANTHER" id="PTHR13812:SF19">
    <property type="entry name" value="KETIMINE REDUCTASE MU-CRYSTALLIN"/>
    <property type="match status" value="1"/>
</dbReference>
<dbReference type="GO" id="GO:0005737">
    <property type="term" value="C:cytoplasm"/>
    <property type="evidence" value="ECO:0007669"/>
    <property type="project" value="TreeGrafter"/>
</dbReference>
<protein>
    <submittedName>
        <fullName evidence="2">Ornithine cyclodeaminase family protein</fullName>
    </submittedName>
</protein>
<evidence type="ECO:0000313" key="3">
    <source>
        <dbReference type="Proteomes" id="UP000526734"/>
    </source>
</evidence>
<dbReference type="EMBL" id="JACGZW010000010">
    <property type="protein sequence ID" value="MBB1157107.1"/>
    <property type="molecule type" value="Genomic_DNA"/>
</dbReference>
<sequence>MVRIVTRSEVEEVLDLREVIDAVEHAHRQLVLGGATQPGRACAPIPGNDGLLVPMTATVDGAGGVKLLADLPGNPEAGRPRQQSTITLVDSATGRAEALVDGAVITRYRTAAASAVATRALSNPDSSVLGLIGAGALARAHLAAVSCVRPIRTAVVWSRNPATAQAFREEAAGSGCEIRLADTPAEAVQAADVVCTLTPAVDPIVHGTWLRAGQHLNVVGAPPRPRHREIDAECLRRARVVVDSRHTALTESGATLSALHEGVISEQHLATELGEVLAGICPGRTGESEITLFNSVGVAVQDIATAALVLRRAVSKGLGVEIALDR</sequence>
<dbReference type="InterPro" id="IPR003462">
    <property type="entry name" value="ODC_Mu_crystall"/>
</dbReference>
<evidence type="ECO:0000256" key="1">
    <source>
        <dbReference type="ARBA" id="ARBA00008903"/>
    </source>
</evidence>
<comment type="caution">
    <text evidence="2">The sequence shown here is derived from an EMBL/GenBank/DDBJ whole genome shotgun (WGS) entry which is preliminary data.</text>
</comment>
<dbReference type="SUPFAM" id="SSF51735">
    <property type="entry name" value="NAD(P)-binding Rossmann-fold domains"/>
    <property type="match status" value="1"/>
</dbReference>
<accession>A0A7W3ZDK5</accession>
<evidence type="ECO:0000313" key="2">
    <source>
        <dbReference type="EMBL" id="MBB1157107.1"/>
    </source>
</evidence>
<dbReference type="PIRSF" id="PIRSF001439">
    <property type="entry name" value="CryM"/>
    <property type="match status" value="1"/>
</dbReference>